<dbReference type="Pfam" id="PF01266">
    <property type="entry name" value="DAO"/>
    <property type="match status" value="1"/>
</dbReference>
<proteinExistence type="predicted"/>
<gene>
    <name evidence="3" type="ORF">GCM10025874_16240</name>
</gene>
<evidence type="ECO:0000259" key="2">
    <source>
        <dbReference type="Pfam" id="PF01266"/>
    </source>
</evidence>
<dbReference type="PANTHER" id="PTHR13847:SF287">
    <property type="entry name" value="FAD-DEPENDENT OXIDOREDUCTASE DOMAIN-CONTAINING PROTEIN 1"/>
    <property type="match status" value="1"/>
</dbReference>
<name>A0AA37UNU4_9MICO</name>
<dbReference type="Gene3D" id="3.30.9.10">
    <property type="entry name" value="D-Amino Acid Oxidase, subunit A, domain 2"/>
    <property type="match status" value="1"/>
</dbReference>
<dbReference type="Proteomes" id="UP001157160">
    <property type="component" value="Unassembled WGS sequence"/>
</dbReference>
<evidence type="ECO:0000256" key="1">
    <source>
        <dbReference type="ARBA" id="ARBA00023002"/>
    </source>
</evidence>
<dbReference type="AlphaFoldDB" id="A0AA37UNU4"/>
<evidence type="ECO:0000313" key="3">
    <source>
        <dbReference type="EMBL" id="GMA28371.1"/>
    </source>
</evidence>
<sequence>MARLTADVTIIGGGIAGLSLAAALAEEASVIVVEAERGLAQHTSSRSAQQLQPSYGPDPVRALTAATLELMPAIEDRMGERILSPRPLVVGAVAPEAAELAAIARGEAEAPADPIEALLAQGRGFRRIDPEHAHELLPFLRRDVLRGAAIDDASREVRVPLLLRAYEEMARERDARILTGWRVREIQRRGSSWVLETEGGDVSTGHLVNAAGAWADEVASLAGLRPRGLRALRRTVAIAAPLRGTIPVDAPMFVDDRDGVYFRPHEEGLLASPMEDAPSAAEDAQPREELVAETLRRVEALTELELEVRRAWTGLRVDSPDHLPVMGRDGDVETFFWLAAQSGYGIQTSAAAGRLAAAEIVEADARLGEPADLAWSALSPNRAALFARD</sequence>
<comment type="caution">
    <text evidence="3">The sequence shown here is derived from an EMBL/GenBank/DDBJ whole genome shotgun (WGS) entry which is preliminary data.</text>
</comment>
<dbReference type="Gene3D" id="3.50.50.60">
    <property type="entry name" value="FAD/NAD(P)-binding domain"/>
    <property type="match status" value="1"/>
</dbReference>
<keyword evidence="1" id="KW-0560">Oxidoreductase</keyword>
<accession>A0AA37UNU4</accession>
<protein>
    <submittedName>
        <fullName evidence="3">Glycerol-3-phosphate dehydrogenase</fullName>
    </submittedName>
</protein>
<dbReference type="RefSeq" id="WP_284231723.1">
    <property type="nucleotide sequence ID" value="NZ_BSUL01000001.1"/>
</dbReference>
<feature type="domain" description="FAD dependent oxidoreductase" evidence="2">
    <location>
        <begin position="7"/>
        <end position="358"/>
    </location>
</feature>
<dbReference type="InterPro" id="IPR036188">
    <property type="entry name" value="FAD/NAD-bd_sf"/>
</dbReference>
<dbReference type="PANTHER" id="PTHR13847">
    <property type="entry name" value="SARCOSINE DEHYDROGENASE-RELATED"/>
    <property type="match status" value="1"/>
</dbReference>
<reference evidence="3 4" key="1">
    <citation type="journal article" date="2014" name="Int. J. Syst. Evol. Microbiol.">
        <title>Complete genome sequence of Corynebacterium casei LMG S-19264T (=DSM 44701T), isolated from a smear-ripened cheese.</title>
        <authorList>
            <consortium name="US DOE Joint Genome Institute (JGI-PGF)"/>
            <person name="Walter F."/>
            <person name="Albersmeier A."/>
            <person name="Kalinowski J."/>
            <person name="Ruckert C."/>
        </authorList>
    </citation>
    <scope>NUCLEOTIDE SEQUENCE [LARGE SCALE GENOMIC DNA]</scope>
    <source>
        <strain evidence="3 4">NBRC 112289</strain>
    </source>
</reference>
<dbReference type="EMBL" id="BSUL01000001">
    <property type="protein sequence ID" value="GMA28371.1"/>
    <property type="molecule type" value="Genomic_DNA"/>
</dbReference>
<dbReference type="GO" id="GO:0016491">
    <property type="term" value="F:oxidoreductase activity"/>
    <property type="evidence" value="ECO:0007669"/>
    <property type="project" value="UniProtKB-KW"/>
</dbReference>
<dbReference type="GO" id="GO:0005737">
    <property type="term" value="C:cytoplasm"/>
    <property type="evidence" value="ECO:0007669"/>
    <property type="project" value="TreeGrafter"/>
</dbReference>
<dbReference type="InterPro" id="IPR006076">
    <property type="entry name" value="FAD-dep_OxRdtase"/>
</dbReference>
<keyword evidence="4" id="KW-1185">Reference proteome</keyword>
<evidence type="ECO:0000313" key="4">
    <source>
        <dbReference type="Proteomes" id="UP001157160"/>
    </source>
</evidence>
<dbReference type="SUPFAM" id="SSF51905">
    <property type="entry name" value="FAD/NAD(P)-binding domain"/>
    <property type="match status" value="1"/>
</dbReference>
<organism evidence="3 4">
    <name type="scientific">Arenivirga flava</name>
    <dbReference type="NCBI Taxonomy" id="1930060"/>
    <lineage>
        <taxon>Bacteria</taxon>
        <taxon>Bacillati</taxon>
        <taxon>Actinomycetota</taxon>
        <taxon>Actinomycetes</taxon>
        <taxon>Micrococcales</taxon>
        <taxon>Microbacteriaceae</taxon>
        <taxon>Arenivirga</taxon>
    </lineage>
</organism>